<feature type="region of interest" description="Disordered" evidence="1">
    <location>
        <begin position="46"/>
        <end position="94"/>
    </location>
</feature>
<dbReference type="RefSeq" id="WP_170179098.1">
    <property type="nucleotide sequence ID" value="NZ_RBIL01000001.1"/>
</dbReference>
<dbReference type="AlphaFoldDB" id="A0A660LGQ7"/>
<proteinExistence type="predicted"/>
<protein>
    <submittedName>
        <fullName evidence="2">Uncharacterized protein</fullName>
    </submittedName>
</protein>
<keyword evidence="3" id="KW-1185">Reference proteome</keyword>
<sequence>MTTRAQELLAARARRVRAAHQRVIAAVLASFVLAWGAVAWDGSMGAETTASTTRTTTSASQATPEDTWSDQGTSSVPDTGTGADDGSSLSTGQS</sequence>
<evidence type="ECO:0000313" key="2">
    <source>
        <dbReference type="EMBL" id="RKQ93120.1"/>
    </source>
</evidence>
<gene>
    <name evidence="2" type="ORF">C8N24_2980</name>
</gene>
<evidence type="ECO:0000313" key="3">
    <source>
        <dbReference type="Proteomes" id="UP000278962"/>
    </source>
</evidence>
<reference evidence="2 3" key="1">
    <citation type="submission" date="2018-10" db="EMBL/GenBank/DDBJ databases">
        <title>Genomic Encyclopedia of Archaeal and Bacterial Type Strains, Phase II (KMG-II): from individual species to whole genera.</title>
        <authorList>
            <person name="Goeker M."/>
        </authorList>
    </citation>
    <scope>NUCLEOTIDE SEQUENCE [LARGE SCALE GENOMIC DNA]</scope>
    <source>
        <strain evidence="2 3">DSM 14954</strain>
    </source>
</reference>
<organism evidence="2 3">
    <name type="scientific">Solirubrobacter pauli</name>
    <dbReference type="NCBI Taxonomy" id="166793"/>
    <lineage>
        <taxon>Bacteria</taxon>
        <taxon>Bacillati</taxon>
        <taxon>Actinomycetota</taxon>
        <taxon>Thermoleophilia</taxon>
        <taxon>Solirubrobacterales</taxon>
        <taxon>Solirubrobacteraceae</taxon>
        <taxon>Solirubrobacter</taxon>
    </lineage>
</organism>
<comment type="caution">
    <text evidence="2">The sequence shown here is derived from an EMBL/GenBank/DDBJ whole genome shotgun (WGS) entry which is preliminary data.</text>
</comment>
<evidence type="ECO:0000256" key="1">
    <source>
        <dbReference type="SAM" id="MobiDB-lite"/>
    </source>
</evidence>
<name>A0A660LGQ7_9ACTN</name>
<feature type="compositionally biased region" description="Polar residues" evidence="1">
    <location>
        <begin position="64"/>
        <end position="78"/>
    </location>
</feature>
<dbReference type="EMBL" id="RBIL01000001">
    <property type="protein sequence ID" value="RKQ93120.1"/>
    <property type="molecule type" value="Genomic_DNA"/>
</dbReference>
<feature type="compositionally biased region" description="Low complexity" evidence="1">
    <location>
        <begin position="48"/>
        <end position="63"/>
    </location>
</feature>
<dbReference type="Proteomes" id="UP000278962">
    <property type="component" value="Unassembled WGS sequence"/>
</dbReference>
<accession>A0A660LGQ7</accession>